<evidence type="ECO:0000313" key="5">
    <source>
        <dbReference type="EMBL" id="EFU76858.1"/>
    </source>
</evidence>
<evidence type="ECO:0000256" key="3">
    <source>
        <dbReference type="ARBA" id="ARBA00023125"/>
    </source>
</evidence>
<protein>
    <submittedName>
        <fullName evidence="5">Type I restriction modification DNA specificity domain protein</fullName>
    </submittedName>
</protein>
<proteinExistence type="inferred from homology"/>
<sequence>MKFKRYALSELVTIKYGKNQKKVHSDDGNIPIYGTGGLMGYAKTALYDKPSVLIGRKGTIGKVKYVEHPFWTVDTLFYTIINTDIVTPKYLYYVMSLIDLNNYNEGTTIPSLRTETLNRLEFNIPSIEEQEIVLSCLNPIDEKIELNNAINNNLEQQAKAIFSKEFLTLETLPDGWNQASLIDIADYLNGLAMQKYRPTADETGIPVLKIKELRQTCCDDNSELCSPNIKSEYIIQDGDVIFSWSGSLLVDFWCGGICGLNQHLFKVTSNKYNKWFYYAWTKHHLDRFIAVAADKATTMGHIKRDELAKAKVLIPNEADYQRIGALLQPIYDLIISNRIENKKLSSLRDTLLPKLMSGELDVSNIDF</sequence>
<dbReference type="AlphaFoldDB" id="E6LMP9"/>
<keyword evidence="3" id="KW-0238">DNA-binding</keyword>
<accession>E6LMP9</accession>
<keyword evidence="2" id="KW-0680">Restriction system</keyword>
<gene>
    <name evidence="5" type="ORF">HMPREF0381_1234</name>
</gene>
<name>E6LMP9_9FIRM</name>
<dbReference type="InterPro" id="IPR000055">
    <property type="entry name" value="Restrct_endonuc_typeI_TRD"/>
</dbReference>
<dbReference type="PANTHER" id="PTHR30408:SF13">
    <property type="entry name" value="TYPE I RESTRICTION ENZYME HINDI SPECIFICITY SUBUNIT"/>
    <property type="match status" value="1"/>
</dbReference>
<feature type="domain" description="Type I restriction modification DNA specificity" evidence="4">
    <location>
        <begin position="173"/>
        <end position="339"/>
    </location>
</feature>
<dbReference type="PANTHER" id="PTHR30408">
    <property type="entry name" value="TYPE-1 RESTRICTION ENZYME ECOKI SPECIFICITY PROTEIN"/>
    <property type="match status" value="1"/>
</dbReference>
<evidence type="ECO:0000259" key="4">
    <source>
        <dbReference type="Pfam" id="PF01420"/>
    </source>
</evidence>
<comment type="similarity">
    <text evidence="1">Belongs to the type-I restriction system S methylase family.</text>
</comment>
<dbReference type="GO" id="GO:0003677">
    <property type="term" value="F:DNA binding"/>
    <property type="evidence" value="ECO:0007669"/>
    <property type="project" value="UniProtKB-KW"/>
</dbReference>
<evidence type="ECO:0000256" key="2">
    <source>
        <dbReference type="ARBA" id="ARBA00022747"/>
    </source>
</evidence>
<dbReference type="SUPFAM" id="SSF116734">
    <property type="entry name" value="DNA methylase specificity domain"/>
    <property type="match status" value="2"/>
</dbReference>
<dbReference type="Pfam" id="PF01420">
    <property type="entry name" value="Methylase_S"/>
    <property type="match status" value="2"/>
</dbReference>
<dbReference type="RefSeq" id="WP_008751001.1">
    <property type="nucleotide sequence ID" value="NZ_GL622296.1"/>
</dbReference>
<dbReference type="InterPro" id="IPR044946">
    <property type="entry name" value="Restrct_endonuc_typeI_TRD_sf"/>
</dbReference>
<dbReference type="HOGENOM" id="CLU_021095_2_2_9"/>
<evidence type="ECO:0000313" key="6">
    <source>
        <dbReference type="Proteomes" id="UP000003434"/>
    </source>
</evidence>
<dbReference type="InterPro" id="IPR052021">
    <property type="entry name" value="Type-I_RS_S_subunit"/>
</dbReference>
<dbReference type="Proteomes" id="UP000003434">
    <property type="component" value="Unassembled WGS sequence"/>
</dbReference>
<comment type="caution">
    <text evidence="5">The sequence shown here is derived from an EMBL/GenBank/DDBJ whole genome shotgun (WGS) entry which is preliminary data.</text>
</comment>
<dbReference type="Gene3D" id="3.90.220.20">
    <property type="entry name" value="DNA methylase specificity domains"/>
    <property type="match status" value="2"/>
</dbReference>
<dbReference type="CDD" id="cd17288">
    <property type="entry name" value="RMtype1_S_LlaAI06ORF1089P_TRD1-CR1_like"/>
    <property type="match status" value="1"/>
</dbReference>
<organism evidence="5 6">
    <name type="scientific">Lachnoanaerobaculum saburreum DSM 3986</name>
    <dbReference type="NCBI Taxonomy" id="887325"/>
    <lineage>
        <taxon>Bacteria</taxon>
        <taxon>Bacillati</taxon>
        <taxon>Bacillota</taxon>
        <taxon>Clostridia</taxon>
        <taxon>Lachnospirales</taxon>
        <taxon>Lachnospiraceae</taxon>
        <taxon>Lachnoanaerobaculum</taxon>
    </lineage>
</organism>
<dbReference type="EMBL" id="AEPW01000050">
    <property type="protein sequence ID" value="EFU76858.1"/>
    <property type="molecule type" value="Genomic_DNA"/>
</dbReference>
<evidence type="ECO:0000256" key="1">
    <source>
        <dbReference type="ARBA" id="ARBA00010923"/>
    </source>
</evidence>
<reference evidence="5 6" key="1">
    <citation type="submission" date="2010-12" db="EMBL/GenBank/DDBJ databases">
        <authorList>
            <person name="Muzny D."/>
            <person name="Qin X."/>
            <person name="Deng J."/>
            <person name="Jiang H."/>
            <person name="Liu Y."/>
            <person name="Qu J."/>
            <person name="Song X.-Z."/>
            <person name="Zhang L."/>
            <person name="Thornton R."/>
            <person name="Coyle M."/>
            <person name="Francisco L."/>
            <person name="Jackson L."/>
            <person name="Javaid M."/>
            <person name="Korchina V."/>
            <person name="Kovar C."/>
            <person name="Mata R."/>
            <person name="Mathew T."/>
            <person name="Ngo R."/>
            <person name="Nguyen L."/>
            <person name="Nguyen N."/>
            <person name="Okwuonu G."/>
            <person name="Ongeri F."/>
            <person name="Pham C."/>
            <person name="Simmons D."/>
            <person name="Wilczek-Boney K."/>
            <person name="Hale W."/>
            <person name="Jakkamsetti A."/>
            <person name="Pham P."/>
            <person name="Ruth R."/>
            <person name="San Lucas F."/>
            <person name="Warren J."/>
            <person name="Zhang J."/>
            <person name="Zhao Z."/>
            <person name="Zhou C."/>
            <person name="Zhu D."/>
            <person name="Lee S."/>
            <person name="Bess C."/>
            <person name="Blankenburg K."/>
            <person name="Forbes L."/>
            <person name="Fu Q."/>
            <person name="Gubbala S."/>
            <person name="Hirani K."/>
            <person name="Jayaseelan J.C."/>
            <person name="Lara F."/>
            <person name="Munidasa M."/>
            <person name="Palculict T."/>
            <person name="Patil S."/>
            <person name="Pu L.-L."/>
            <person name="Saada N."/>
            <person name="Tang L."/>
            <person name="Weissenberger G."/>
            <person name="Zhu Y."/>
            <person name="Hemphill L."/>
            <person name="Shang Y."/>
            <person name="Youmans B."/>
            <person name="Ayvaz T."/>
            <person name="Ross M."/>
            <person name="Santibanez J."/>
            <person name="Aqrawi P."/>
            <person name="Gross S."/>
            <person name="Joshi V."/>
            <person name="Fowler G."/>
            <person name="Nazareth L."/>
            <person name="Reid J."/>
            <person name="Worley K."/>
            <person name="Petrosino J."/>
            <person name="Highlander S."/>
            <person name="Gibbs R."/>
        </authorList>
    </citation>
    <scope>NUCLEOTIDE SEQUENCE [LARGE SCALE GENOMIC DNA]</scope>
    <source>
        <strain evidence="5 6">DSM 3986</strain>
    </source>
</reference>
<dbReference type="eggNOG" id="COG0732">
    <property type="taxonomic scope" value="Bacteria"/>
</dbReference>
<feature type="domain" description="Type I restriction modification DNA specificity" evidence="4">
    <location>
        <begin position="3"/>
        <end position="156"/>
    </location>
</feature>
<dbReference type="GO" id="GO:0009307">
    <property type="term" value="P:DNA restriction-modification system"/>
    <property type="evidence" value="ECO:0007669"/>
    <property type="project" value="UniProtKB-KW"/>
</dbReference>